<feature type="transmembrane region" description="Helical" evidence="3">
    <location>
        <begin position="149"/>
        <end position="170"/>
    </location>
</feature>
<dbReference type="GO" id="GO:0006814">
    <property type="term" value="P:sodium ion transport"/>
    <property type="evidence" value="ECO:0007669"/>
    <property type="project" value="InterPro"/>
</dbReference>
<evidence type="ECO:0000313" key="5">
    <source>
        <dbReference type="Proteomes" id="UP001145353"/>
    </source>
</evidence>
<feature type="region of interest" description="Disordered" evidence="2">
    <location>
        <begin position="441"/>
        <end position="468"/>
    </location>
</feature>
<feature type="transmembrane region" description="Helical" evidence="3">
    <location>
        <begin position="365"/>
        <end position="392"/>
    </location>
</feature>
<evidence type="ECO:0000256" key="3">
    <source>
        <dbReference type="SAM" id="Phobius"/>
    </source>
</evidence>
<feature type="transmembrane region" description="Helical" evidence="3">
    <location>
        <begin position="82"/>
        <end position="99"/>
    </location>
</feature>
<keyword evidence="5" id="KW-1185">Reference proteome</keyword>
<dbReference type="Pfam" id="PF13347">
    <property type="entry name" value="MFS_2"/>
    <property type="match status" value="1"/>
</dbReference>
<evidence type="ECO:0000256" key="1">
    <source>
        <dbReference type="ARBA" id="ARBA00009617"/>
    </source>
</evidence>
<dbReference type="RefSeq" id="WP_247640001.1">
    <property type="nucleotide sequence ID" value="NZ_JAHXCZ010000003.1"/>
</dbReference>
<keyword evidence="3" id="KW-0812">Transmembrane</keyword>
<dbReference type="CDD" id="cd17332">
    <property type="entry name" value="MFS_MelB_like"/>
    <property type="match status" value="1"/>
</dbReference>
<feature type="transmembrane region" description="Helical" evidence="3">
    <location>
        <begin position="296"/>
        <end position="315"/>
    </location>
</feature>
<reference evidence="4" key="1">
    <citation type="submission" date="2021-07" db="EMBL/GenBank/DDBJ databases">
        <authorList>
            <person name="Luelf R.H."/>
        </authorList>
    </citation>
    <scope>NUCLEOTIDE SEQUENCE</scope>
    <source>
        <strain evidence="4">TMW 2.2304</strain>
    </source>
</reference>
<sequence length="468" mass="50974">MRNAKLSVMEKIGFGMGDAGNNMTFAAVVMYLSYFYTDVYGISPAIVGTIFISMRFVDAITDPLMGALADRTRSRWGRFRPYILFVPVPLAASCVLMFTTPDWSESAKIGYAFATYFAMSLLYTAVNIPYCALGGVITDDHRERVSFQSWRFILVGVAYLILNSSLMPLVELLGGGDETQGFQYTMAIMSVIALAMFGFCFATVRERVHPPLQKQEKLAATLKSLAMNIKWRIILGVTFLQALQFFLRQGAAIYFATYVLGFGTTGISVFITAGALASIAGTALSPRFSQRISKRIVFQASTVALIASSCLLFCVPGQWGIVATVLFVLVSFMHGIGAPISWALMADAEDYGEWKTGQRNTGVSFAGNLFFLKMGLAVSGGMIGFLLSWGGYQANVDQQSDTALLVITLLLTLIPALVCLLMFWATYLFGLNDDDMDQVRGALQTRRPEQAASPSSPGAPSADDPAYT</sequence>
<feature type="transmembrane region" description="Helical" evidence="3">
    <location>
        <begin position="182"/>
        <end position="204"/>
    </location>
</feature>
<dbReference type="PANTHER" id="PTHR11328:SF24">
    <property type="entry name" value="MAJOR FACILITATOR SUPERFAMILY (MFS) PROFILE DOMAIN-CONTAINING PROTEIN"/>
    <property type="match status" value="1"/>
</dbReference>
<name>A0A9X2X329_9GAMM</name>
<evidence type="ECO:0000256" key="2">
    <source>
        <dbReference type="SAM" id="MobiDB-lite"/>
    </source>
</evidence>
<feature type="transmembrane region" description="Helical" evidence="3">
    <location>
        <begin position="253"/>
        <end position="284"/>
    </location>
</feature>
<dbReference type="InterPro" id="IPR036259">
    <property type="entry name" value="MFS_trans_sf"/>
</dbReference>
<feature type="transmembrane region" description="Helical" evidence="3">
    <location>
        <begin position="42"/>
        <end position="61"/>
    </location>
</feature>
<comment type="similarity">
    <text evidence="1">Belongs to the sodium:galactoside symporter (TC 2.A.2) family.</text>
</comment>
<feature type="transmembrane region" description="Helical" evidence="3">
    <location>
        <begin position="404"/>
        <end position="430"/>
    </location>
</feature>
<dbReference type="PANTHER" id="PTHR11328">
    <property type="entry name" value="MAJOR FACILITATOR SUPERFAMILY DOMAIN-CONTAINING PROTEIN"/>
    <property type="match status" value="1"/>
</dbReference>
<feature type="transmembrane region" description="Helical" evidence="3">
    <location>
        <begin position="225"/>
        <end position="247"/>
    </location>
</feature>
<dbReference type="GO" id="GO:0008643">
    <property type="term" value="P:carbohydrate transport"/>
    <property type="evidence" value="ECO:0007669"/>
    <property type="project" value="InterPro"/>
</dbReference>
<accession>A0A9X2X329</accession>
<keyword evidence="3" id="KW-0472">Membrane</keyword>
<comment type="caution">
    <text evidence="4">The sequence shown here is derived from an EMBL/GenBank/DDBJ whole genome shotgun (WGS) entry which is preliminary data.</text>
</comment>
<feature type="compositionally biased region" description="Low complexity" evidence="2">
    <location>
        <begin position="451"/>
        <end position="468"/>
    </location>
</feature>
<feature type="transmembrane region" description="Helical" evidence="3">
    <location>
        <begin position="12"/>
        <end position="36"/>
    </location>
</feature>
<dbReference type="Proteomes" id="UP001145353">
    <property type="component" value="Unassembled WGS sequence"/>
</dbReference>
<feature type="transmembrane region" description="Helical" evidence="3">
    <location>
        <begin position="321"/>
        <end position="344"/>
    </location>
</feature>
<dbReference type="AlphaFoldDB" id="A0A9X2X329"/>
<dbReference type="InterPro" id="IPR039672">
    <property type="entry name" value="MFS_2"/>
</dbReference>
<dbReference type="SUPFAM" id="SSF103473">
    <property type="entry name" value="MFS general substrate transporter"/>
    <property type="match status" value="1"/>
</dbReference>
<keyword evidence="3" id="KW-1133">Transmembrane helix</keyword>
<protein>
    <submittedName>
        <fullName evidence="4">MFS transporter</fullName>
    </submittedName>
</protein>
<dbReference type="Gene3D" id="1.20.1250.20">
    <property type="entry name" value="MFS general substrate transporter like domains"/>
    <property type="match status" value="1"/>
</dbReference>
<dbReference type="EMBL" id="JAHXDE010000003">
    <property type="protein sequence ID" value="MCT8505703.1"/>
    <property type="molecule type" value="Genomic_DNA"/>
</dbReference>
<evidence type="ECO:0000313" key="4">
    <source>
        <dbReference type="EMBL" id="MCT8505703.1"/>
    </source>
</evidence>
<dbReference type="InterPro" id="IPR001927">
    <property type="entry name" value="Na/Gal_symport"/>
</dbReference>
<dbReference type="GO" id="GO:0005886">
    <property type="term" value="C:plasma membrane"/>
    <property type="evidence" value="ECO:0007669"/>
    <property type="project" value="TreeGrafter"/>
</dbReference>
<feature type="transmembrane region" description="Helical" evidence="3">
    <location>
        <begin position="111"/>
        <end position="137"/>
    </location>
</feature>
<dbReference type="GO" id="GO:0015293">
    <property type="term" value="F:symporter activity"/>
    <property type="evidence" value="ECO:0007669"/>
    <property type="project" value="InterPro"/>
</dbReference>
<gene>
    <name evidence="4" type="ORF">KZO87_09945</name>
</gene>
<proteinExistence type="inferred from homology"/>
<dbReference type="NCBIfam" id="TIGR00792">
    <property type="entry name" value="gph"/>
    <property type="match status" value="1"/>
</dbReference>
<organism evidence="4 5">
    <name type="scientific">Chromohalobacter moromii</name>
    <dbReference type="NCBI Taxonomy" id="2860329"/>
    <lineage>
        <taxon>Bacteria</taxon>
        <taxon>Pseudomonadati</taxon>
        <taxon>Pseudomonadota</taxon>
        <taxon>Gammaproteobacteria</taxon>
        <taxon>Oceanospirillales</taxon>
        <taxon>Halomonadaceae</taxon>
        <taxon>Chromohalobacter</taxon>
    </lineage>
</organism>
<reference evidence="4" key="2">
    <citation type="journal article" date="2022" name="Syst. Appl. Microbiol.">
        <title>Chromohalobacter moromii sp. nov., a moderately halophilic bacterium isolated from lupine-based moromi fermentation.</title>
        <authorList>
            <person name="Lulf R.H."/>
            <person name="Hilgarth M."/>
            <person name="Ehrmann M.A."/>
        </authorList>
    </citation>
    <scope>NUCLEOTIDE SEQUENCE</scope>
    <source>
        <strain evidence="4">TMW 2.2304</strain>
    </source>
</reference>